<dbReference type="RefSeq" id="WP_184841468.1">
    <property type="nucleotide sequence ID" value="NZ_BAAAVN010000022.1"/>
</dbReference>
<evidence type="ECO:0000313" key="3">
    <source>
        <dbReference type="EMBL" id="MBB5983458.1"/>
    </source>
</evidence>
<proteinExistence type="predicted"/>
<feature type="domain" description="MobA-like NTP transferase" evidence="2">
    <location>
        <begin position="5"/>
        <end position="158"/>
    </location>
</feature>
<feature type="region of interest" description="Disordered" evidence="1">
    <location>
        <begin position="190"/>
        <end position="219"/>
    </location>
</feature>
<keyword evidence="3" id="KW-0548">Nucleotidyltransferase</keyword>
<keyword evidence="4" id="KW-1185">Reference proteome</keyword>
<sequence>MFVTGLLLGAGSSPHLGTPWQLLAYRGDTLLGCTVQAARECGFDQLIVTLGSASGQVRDRVDLGGVRVVDSPHFDTGSASIVPALDAVDRRADGIVVLLGDQPGVTSATVWSLVAEAATPIGVCRYGDGESQPCWFGRELFGELRGLRADAELWNLVGSGVHPVTRVDAIGNIPPRISTWATYERVISGAPGPAVEPPPGTHSSALPTNPHRRRRRTST</sequence>
<dbReference type="InterPro" id="IPR025877">
    <property type="entry name" value="MobA-like_NTP_Trfase"/>
</dbReference>
<evidence type="ECO:0000256" key="1">
    <source>
        <dbReference type="SAM" id="MobiDB-lite"/>
    </source>
</evidence>
<comment type="caution">
    <text evidence="3">The sequence shown here is derived from an EMBL/GenBank/DDBJ whole genome shotgun (WGS) entry which is preliminary data.</text>
</comment>
<accession>A0A841E863</accession>
<dbReference type="EC" id="2.7.7.76" evidence="3"/>
<dbReference type="PANTHER" id="PTHR43777">
    <property type="entry name" value="MOLYBDENUM COFACTOR CYTIDYLYLTRANSFERASE"/>
    <property type="match status" value="1"/>
</dbReference>
<reference evidence="3 4" key="1">
    <citation type="submission" date="2020-08" db="EMBL/GenBank/DDBJ databases">
        <title>Sequencing the genomes of 1000 actinobacteria strains.</title>
        <authorList>
            <person name="Klenk H.-P."/>
        </authorList>
    </citation>
    <scope>NUCLEOTIDE SEQUENCE [LARGE SCALE GENOMIC DNA]</scope>
    <source>
        <strain evidence="3 4">DSM 17294</strain>
    </source>
</reference>
<dbReference type="GO" id="GO:0061602">
    <property type="term" value="F:molybdenum cofactor cytidylyltransferase activity"/>
    <property type="evidence" value="ECO:0007669"/>
    <property type="project" value="UniProtKB-EC"/>
</dbReference>
<organism evidence="3 4">
    <name type="scientific">Kribbella solani</name>
    <dbReference type="NCBI Taxonomy" id="236067"/>
    <lineage>
        <taxon>Bacteria</taxon>
        <taxon>Bacillati</taxon>
        <taxon>Actinomycetota</taxon>
        <taxon>Actinomycetes</taxon>
        <taxon>Propionibacteriales</taxon>
        <taxon>Kribbellaceae</taxon>
        <taxon>Kribbella</taxon>
    </lineage>
</organism>
<evidence type="ECO:0000259" key="2">
    <source>
        <dbReference type="Pfam" id="PF12804"/>
    </source>
</evidence>
<gene>
    <name evidence="3" type="ORF">HDA44_006799</name>
</gene>
<dbReference type="Proteomes" id="UP000558997">
    <property type="component" value="Unassembled WGS sequence"/>
</dbReference>
<dbReference type="Gene3D" id="3.90.550.10">
    <property type="entry name" value="Spore Coat Polysaccharide Biosynthesis Protein SpsA, Chain A"/>
    <property type="match status" value="1"/>
</dbReference>
<dbReference type="Pfam" id="PF12804">
    <property type="entry name" value="NTP_transf_3"/>
    <property type="match status" value="1"/>
</dbReference>
<dbReference type="SUPFAM" id="SSF53448">
    <property type="entry name" value="Nucleotide-diphospho-sugar transferases"/>
    <property type="match status" value="1"/>
</dbReference>
<keyword evidence="3" id="KW-0808">Transferase</keyword>
<feature type="compositionally biased region" description="Basic residues" evidence="1">
    <location>
        <begin position="210"/>
        <end position="219"/>
    </location>
</feature>
<name>A0A841E863_9ACTN</name>
<dbReference type="EMBL" id="JACHNF010000001">
    <property type="protein sequence ID" value="MBB5983458.1"/>
    <property type="molecule type" value="Genomic_DNA"/>
</dbReference>
<dbReference type="PANTHER" id="PTHR43777:SF1">
    <property type="entry name" value="MOLYBDENUM COFACTOR CYTIDYLYLTRANSFERASE"/>
    <property type="match status" value="1"/>
</dbReference>
<dbReference type="AlphaFoldDB" id="A0A841E863"/>
<evidence type="ECO:0000313" key="4">
    <source>
        <dbReference type="Proteomes" id="UP000558997"/>
    </source>
</evidence>
<protein>
    <submittedName>
        <fullName evidence="3">Molybdenum cofactor cytidylyltransferase</fullName>
        <ecNumber evidence="3">2.7.7.76</ecNumber>
    </submittedName>
</protein>
<dbReference type="InterPro" id="IPR029044">
    <property type="entry name" value="Nucleotide-diphossugar_trans"/>
</dbReference>